<organism evidence="1 2">
    <name type="scientific">Lepidopterella palustris CBS 459.81</name>
    <dbReference type="NCBI Taxonomy" id="1314670"/>
    <lineage>
        <taxon>Eukaryota</taxon>
        <taxon>Fungi</taxon>
        <taxon>Dikarya</taxon>
        <taxon>Ascomycota</taxon>
        <taxon>Pezizomycotina</taxon>
        <taxon>Dothideomycetes</taxon>
        <taxon>Pleosporomycetidae</taxon>
        <taxon>Mytilinidiales</taxon>
        <taxon>Argynnaceae</taxon>
        <taxon>Lepidopterella</taxon>
    </lineage>
</organism>
<dbReference type="InterPro" id="IPR008949">
    <property type="entry name" value="Isoprenoid_synthase_dom_sf"/>
</dbReference>
<reference evidence="1 2" key="1">
    <citation type="journal article" date="2016" name="Nat. Commun.">
        <title>Ectomycorrhizal ecology is imprinted in the genome of the dominant symbiotic fungus Cenococcum geophilum.</title>
        <authorList>
            <consortium name="DOE Joint Genome Institute"/>
            <person name="Peter M."/>
            <person name="Kohler A."/>
            <person name="Ohm R.A."/>
            <person name="Kuo A."/>
            <person name="Krutzmann J."/>
            <person name="Morin E."/>
            <person name="Arend M."/>
            <person name="Barry K.W."/>
            <person name="Binder M."/>
            <person name="Choi C."/>
            <person name="Clum A."/>
            <person name="Copeland A."/>
            <person name="Grisel N."/>
            <person name="Haridas S."/>
            <person name="Kipfer T."/>
            <person name="LaButti K."/>
            <person name="Lindquist E."/>
            <person name="Lipzen A."/>
            <person name="Maire R."/>
            <person name="Meier B."/>
            <person name="Mihaltcheva S."/>
            <person name="Molinier V."/>
            <person name="Murat C."/>
            <person name="Poggeler S."/>
            <person name="Quandt C.A."/>
            <person name="Sperisen C."/>
            <person name="Tritt A."/>
            <person name="Tisserant E."/>
            <person name="Crous P.W."/>
            <person name="Henrissat B."/>
            <person name="Nehls U."/>
            <person name="Egli S."/>
            <person name="Spatafora J.W."/>
            <person name="Grigoriev I.V."/>
            <person name="Martin F.M."/>
        </authorList>
    </citation>
    <scope>NUCLEOTIDE SEQUENCE [LARGE SCALE GENOMIC DNA]</scope>
    <source>
        <strain evidence="1 2">CBS 459.81</strain>
    </source>
</reference>
<dbReference type="EMBL" id="KV744993">
    <property type="protein sequence ID" value="OCK79669.1"/>
    <property type="molecule type" value="Genomic_DNA"/>
</dbReference>
<evidence type="ECO:0000313" key="1">
    <source>
        <dbReference type="EMBL" id="OCK79669.1"/>
    </source>
</evidence>
<sequence length="349" mass="39912">MDYNYSELNFSNPIGPTPFDGQGFAEGFPARRHNDKAIIDAAYREARADWVKLVGTPIDNIYGCLSHSYGSFAELIMPMHRPERLRIIAYSYEYHFLHDSITDTATQAETDAHAPTTSTAEITDLPSLENRLSGRTQIKQKMMRELKALDPVCAQPIFEEWRLFLKQGAGRDKTQIFPNLEKYLDYRYTDSGLPWVAMCTAFGLGVALGEKEREVTDHILRAWTLAFALANDYFSFDVEYEQFNESGATTLTNVVWLVMKWDGVDIKAAKAKVKTIVLDYEKQLHGKWREFMERKDEEATPELKYVTALAHHIRGNYVWASSTPRYNAEAREEFDEIESEISKTALSTG</sequence>
<dbReference type="Pfam" id="PF19086">
    <property type="entry name" value="Terpene_syn_C_2"/>
    <property type="match status" value="1"/>
</dbReference>
<accession>A0A8E2JF38</accession>
<proteinExistence type="predicted"/>
<dbReference type="AlphaFoldDB" id="A0A8E2JF38"/>
<name>A0A8E2JF38_9PEZI</name>
<dbReference type="SUPFAM" id="SSF48576">
    <property type="entry name" value="Terpenoid synthases"/>
    <property type="match status" value="1"/>
</dbReference>
<dbReference type="Proteomes" id="UP000250266">
    <property type="component" value="Unassembled WGS sequence"/>
</dbReference>
<evidence type="ECO:0000313" key="2">
    <source>
        <dbReference type="Proteomes" id="UP000250266"/>
    </source>
</evidence>
<dbReference type="Gene3D" id="1.10.600.10">
    <property type="entry name" value="Farnesyl Diphosphate Synthase"/>
    <property type="match status" value="1"/>
</dbReference>
<dbReference type="OrthoDB" id="6921389at2759"/>
<keyword evidence="2" id="KW-1185">Reference proteome</keyword>
<protein>
    <submittedName>
        <fullName evidence="1">Terpenoid synthase</fullName>
    </submittedName>
</protein>
<gene>
    <name evidence="1" type="ORF">K432DRAFT_299302</name>
</gene>